<reference evidence="1" key="2">
    <citation type="journal article" date="2015" name="Data Brief">
        <title>Shoot transcriptome of the giant reed, Arundo donax.</title>
        <authorList>
            <person name="Barrero R.A."/>
            <person name="Guerrero F.D."/>
            <person name="Moolhuijzen P."/>
            <person name="Goolsby J.A."/>
            <person name="Tidwell J."/>
            <person name="Bellgard S.E."/>
            <person name="Bellgard M.I."/>
        </authorList>
    </citation>
    <scope>NUCLEOTIDE SEQUENCE</scope>
    <source>
        <tissue evidence="1">Shoot tissue taken approximately 20 cm above the soil surface</tissue>
    </source>
</reference>
<name>A0A0A9HBS4_ARUDO</name>
<sequence>MCQNHLKRCWINFSSIGVTPTLSRMSSFRTRSFLVWPHIHLSMRISAILNRWTCRFLVG</sequence>
<dbReference type="AlphaFoldDB" id="A0A0A9HBS4"/>
<proteinExistence type="predicted"/>
<reference evidence="1" key="1">
    <citation type="submission" date="2014-09" db="EMBL/GenBank/DDBJ databases">
        <authorList>
            <person name="Magalhaes I.L.F."/>
            <person name="Oliveira U."/>
            <person name="Santos F.R."/>
            <person name="Vidigal T.H.D.A."/>
            <person name="Brescovit A.D."/>
            <person name="Santos A.J."/>
        </authorList>
    </citation>
    <scope>NUCLEOTIDE SEQUENCE</scope>
    <source>
        <tissue evidence="1">Shoot tissue taken approximately 20 cm above the soil surface</tissue>
    </source>
</reference>
<protein>
    <submittedName>
        <fullName evidence="1">Uncharacterized protein</fullName>
    </submittedName>
</protein>
<organism evidence="1">
    <name type="scientific">Arundo donax</name>
    <name type="common">Giant reed</name>
    <name type="synonym">Donax arundinaceus</name>
    <dbReference type="NCBI Taxonomy" id="35708"/>
    <lineage>
        <taxon>Eukaryota</taxon>
        <taxon>Viridiplantae</taxon>
        <taxon>Streptophyta</taxon>
        <taxon>Embryophyta</taxon>
        <taxon>Tracheophyta</taxon>
        <taxon>Spermatophyta</taxon>
        <taxon>Magnoliopsida</taxon>
        <taxon>Liliopsida</taxon>
        <taxon>Poales</taxon>
        <taxon>Poaceae</taxon>
        <taxon>PACMAD clade</taxon>
        <taxon>Arundinoideae</taxon>
        <taxon>Arundineae</taxon>
        <taxon>Arundo</taxon>
    </lineage>
</organism>
<evidence type="ECO:0000313" key="1">
    <source>
        <dbReference type="EMBL" id="JAE32306.1"/>
    </source>
</evidence>
<dbReference type="EMBL" id="GBRH01165590">
    <property type="protein sequence ID" value="JAE32306.1"/>
    <property type="molecule type" value="Transcribed_RNA"/>
</dbReference>
<accession>A0A0A9HBS4</accession>